<keyword evidence="6" id="KW-0378">Hydrolase</keyword>
<comment type="caution">
    <text evidence="9">The sequence shown here is derived from an EMBL/GenBank/DDBJ whole genome shotgun (WGS) entry which is preliminary data.</text>
</comment>
<evidence type="ECO:0000256" key="4">
    <source>
        <dbReference type="ARBA" id="ARBA00022670"/>
    </source>
</evidence>
<evidence type="ECO:0000313" key="10">
    <source>
        <dbReference type="Proteomes" id="UP001632038"/>
    </source>
</evidence>
<feature type="domain" description="Ubiquitin carboxyl-terminal hydrolase C-terminal" evidence="8">
    <location>
        <begin position="18"/>
        <end position="111"/>
    </location>
</feature>
<dbReference type="EC" id="3.4.19.12" evidence="3"/>
<evidence type="ECO:0000256" key="1">
    <source>
        <dbReference type="ARBA" id="ARBA00000707"/>
    </source>
</evidence>
<dbReference type="Pfam" id="PF14533">
    <property type="entry name" value="USP7_C2"/>
    <property type="match status" value="1"/>
</dbReference>
<dbReference type="AlphaFoldDB" id="A0ABD3CH14"/>
<keyword evidence="5" id="KW-0833">Ubl conjugation pathway</keyword>
<reference evidence="10" key="1">
    <citation type="journal article" date="2024" name="IScience">
        <title>Strigolactones Initiate the Formation of Haustorium-like Structures in Castilleja.</title>
        <authorList>
            <person name="Buerger M."/>
            <person name="Peterson D."/>
            <person name="Chory J."/>
        </authorList>
    </citation>
    <scope>NUCLEOTIDE SEQUENCE [LARGE SCALE GENOMIC DNA]</scope>
</reference>
<dbReference type="GO" id="GO:0006508">
    <property type="term" value="P:proteolysis"/>
    <property type="evidence" value="ECO:0007669"/>
    <property type="project" value="UniProtKB-KW"/>
</dbReference>
<protein>
    <recommendedName>
        <fullName evidence="3">ubiquitinyl hydrolase 1</fullName>
        <ecNumber evidence="3">3.4.19.12</ecNumber>
    </recommendedName>
</protein>
<evidence type="ECO:0000256" key="7">
    <source>
        <dbReference type="ARBA" id="ARBA00022807"/>
    </source>
</evidence>
<evidence type="ECO:0000256" key="5">
    <source>
        <dbReference type="ARBA" id="ARBA00022786"/>
    </source>
</evidence>
<evidence type="ECO:0000256" key="2">
    <source>
        <dbReference type="ARBA" id="ARBA00009085"/>
    </source>
</evidence>
<evidence type="ECO:0000259" key="8">
    <source>
        <dbReference type="Pfam" id="PF14533"/>
    </source>
</evidence>
<keyword evidence="7" id="KW-0788">Thiol protease</keyword>
<dbReference type="EMBL" id="JAVIJP010000037">
    <property type="protein sequence ID" value="KAL3627977.1"/>
    <property type="molecule type" value="Genomic_DNA"/>
</dbReference>
<accession>A0ABD3CH14</accession>
<dbReference type="GO" id="GO:0004843">
    <property type="term" value="F:cysteine-type deubiquitinase activity"/>
    <property type="evidence" value="ECO:0007669"/>
    <property type="project" value="UniProtKB-EC"/>
</dbReference>
<organism evidence="9 10">
    <name type="scientific">Castilleja foliolosa</name>
    <dbReference type="NCBI Taxonomy" id="1961234"/>
    <lineage>
        <taxon>Eukaryota</taxon>
        <taxon>Viridiplantae</taxon>
        <taxon>Streptophyta</taxon>
        <taxon>Embryophyta</taxon>
        <taxon>Tracheophyta</taxon>
        <taxon>Spermatophyta</taxon>
        <taxon>Magnoliopsida</taxon>
        <taxon>eudicotyledons</taxon>
        <taxon>Gunneridae</taxon>
        <taxon>Pentapetalae</taxon>
        <taxon>asterids</taxon>
        <taxon>lamiids</taxon>
        <taxon>Lamiales</taxon>
        <taxon>Orobanchaceae</taxon>
        <taxon>Pedicularideae</taxon>
        <taxon>Castillejinae</taxon>
        <taxon>Castilleja</taxon>
    </lineage>
</organism>
<evidence type="ECO:0000256" key="6">
    <source>
        <dbReference type="ARBA" id="ARBA00022801"/>
    </source>
</evidence>
<evidence type="ECO:0000256" key="3">
    <source>
        <dbReference type="ARBA" id="ARBA00012759"/>
    </source>
</evidence>
<evidence type="ECO:0000313" key="9">
    <source>
        <dbReference type="EMBL" id="KAL3627977.1"/>
    </source>
</evidence>
<gene>
    <name evidence="9" type="ORF">CASFOL_028079</name>
</gene>
<comment type="catalytic activity">
    <reaction evidence="1">
        <text>Thiol-dependent hydrolysis of ester, thioester, amide, peptide and isopeptide bonds formed by the C-terminal Gly of ubiquitin (a 76-residue protein attached to proteins as an intracellular targeting signal).</text>
        <dbReference type="EC" id="3.4.19.12"/>
    </reaction>
</comment>
<dbReference type="InterPro" id="IPR029346">
    <property type="entry name" value="USP_C"/>
</dbReference>
<name>A0ABD3CH14_9LAMI</name>
<comment type="similarity">
    <text evidence="2">Belongs to the peptidase C19 family.</text>
</comment>
<dbReference type="Proteomes" id="UP001632038">
    <property type="component" value="Unassembled WGS sequence"/>
</dbReference>
<sequence length="169" mass="19706">MSVMNPARCNYGKPPVLIQEEENLGPNDRLIHVYHFTKESAQNQVQVQNFAKPFFLVIHEGETLAQVKARIRKKLQVAGGEFSRKFAFLSLERPEYLQEFDVLSTRFQEETFMVLGRSKLCEAIDKCEGGLEIFSRGYEKLVLIAACEDLHQEREWRVFLGFLRKHKRV</sequence>
<keyword evidence="4" id="KW-0645">Protease</keyword>
<proteinExistence type="inferred from homology"/>
<keyword evidence="10" id="KW-1185">Reference proteome</keyword>